<sequence length="705" mass="77924">MGRKQASLSLRLSLETDPPADLRGHGEGPGRGRRECGYVVIVPVKKGDRGIHIVNLYGNPKLHKVDYMTLLRSAVRAAGKEPLVIAGDFNAPHPGWGYKYVTPKGRKLFEGINQERLTLLTEPDQPTRTGTSTCRDTCPDLTLVKNVGSADWKNLAEQLGSNHCILETTLREAGYKRRTATAKITDWDKWRKKRENTNVHLADIEEWAADVTTSLRPFVTEVELSEKTPAVDARLLHLWEARRGLTKRWKRQRHNKKIRTKIQELTKVAEDHAVDLARNNWYGICDSIRGSLGTARSWRLLRALIDPTKTKSVTDSRIAELIYELPSDTEQIMDQLARRYLCLERAEETLEYLGRENSELDRPVSVAEFEYELGAMKKGTAPGPDTITAKLLYNLEEGELRKLNGAWLMDKLGMAVPGGTPVSRNTEENSGESYTRNMQPGKDDGRRKARSEALSKTWDHKEGTLYVDCGGPVNGVATIAVANAQGRVLRLASVRVESAGQAEEAAIALAVVCNPRATVISDSQKACGNVARGMVCAVADRILSKTEVQRVHLIWSPGHTGNTGNEAANAAARGCILRDSSQSGGQVDADLSFNEALKTKKLDRRVFPSPRMDLEKAPDGHSCDPRQVAPVVPRPVHYESLPFCGDPWADVHHVTWKCKKIPGLAPLVEPSTQEWEAGLQSDVSDVQKLLVTRALHAQAAIGALK</sequence>
<evidence type="ECO:0000313" key="1">
    <source>
        <dbReference type="EMBL" id="KAG0427162.1"/>
    </source>
</evidence>
<protein>
    <submittedName>
        <fullName evidence="1">Uncharacterized protein</fullName>
    </submittedName>
</protein>
<dbReference type="Proteomes" id="UP000805193">
    <property type="component" value="Unassembled WGS sequence"/>
</dbReference>
<dbReference type="EMBL" id="JABSTQ010009654">
    <property type="protein sequence ID" value="KAG0427162.1"/>
    <property type="molecule type" value="Genomic_DNA"/>
</dbReference>
<keyword evidence="2" id="KW-1185">Reference proteome</keyword>
<gene>
    <name evidence="1" type="ORF">HPB47_025836</name>
</gene>
<organism evidence="1 2">
    <name type="scientific">Ixodes persulcatus</name>
    <name type="common">Taiga tick</name>
    <dbReference type="NCBI Taxonomy" id="34615"/>
    <lineage>
        <taxon>Eukaryota</taxon>
        <taxon>Metazoa</taxon>
        <taxon>Ecdysozoa</taxon>
        <taxon>Arthropoda</taxon>
        <taxon>Chelicerata</taxon>
        <taxon>Arachnida</taxon>
        <taxon>Acari</taxon>
        <taxon>Parasitiformes</taxon>
        <taxon>Ixodida</taxon>
        <taxon>Ixodoidea</taxon>
        <taxon>Ixodidae</taxon>
        <taxon>Ixodinae</taxon>
        <taxon>Ixodes</taxon>
    </lineage>
</organism>
<evidence type="ECO:0000313" key="2">
    <source>
        <dbReference type="Proteomes" id="UP000805193"/>
    </source>
</evidence>
<accession>A0AC60Q0K9</accession>
<reference evidence="1 2" key="1">
    <citation type="journal article" date="2020" name="Cell">
        <title>Large-Scale Comparative Analyses of Tick Genomes Elucidate Their Genetic Diversity and Vector Capacities.</title>
        <authorList>
            <consortium name="Tick Genome and Microbiome Consortium (TIGMIC)"/>
            <person name="Jia N."/>
            <person name="Wang J."/>
            <person name="Shi W."/>
            <person name="Du L."/>
            <person name="Sun Y."/>
            <person name="Zhan W."/>
            <person name="Jiang J.F."/>
            <person name="Wang Q."/>
            <person name="Zhang B."/>
            <person name="Ji P."/>
            <person name="Bell-Sakyi L."/>
            <person name="Cui X.M."/>
            <person name="Yuan T.T."/>
            <person name="Jiang B.G."/>
            <person name="Yang W.F."/>
            <person name="Lam T.T."/>
            <person name="Chang Q.C."/>
            <person name="Ding S.J."/>
            <person name="Wang X.J."/>
            <person name="Zhu J.G."/>
            <person name="Ruan X.D."/>
            <person name="Zhao L."/>
            <person name="Wei J.T."/>
            <person name="Ye R.Z."/>
            <person name="Que T.C."/>
            <person name="Du C.H."/>
            <person name="Zhou Y.H."/>
            <person name="Cheng J.X."/>
            <person name="Dai P.F."/>
            <person name="Guo W.B."/>
            <person name="Han X.H."/>
            <person name="Huang E.J."/>
            <person name="Li L.F."/>
            <person name="Wei W."/>
            <person name="Gao Y.C."/>
            <person name="Liu J.Z."/>
            <person name="Shao H.Z."/>
            <person name="Wang X."/>
            <person name="Wang C.C."/>
            <person name="Yang T.C."/>
            <person name="Huo Q.B."/>
            <person name="Li W."/>
            <person name="Chen H.Y."/>
            <person name="Chen S.E."/>
            <person name="Zhou L.G."/>
            <person name="Ni X.B."/>
            <person name="Tian J.H."/>
            <person name="Sheng Y."/>
            <person name="Liu T."/>
            <person name="Pan Y.S."/>
            <person name="Xia L.Y."/>
            <person name="Li J."/>
            <person name="Zhao F."/>
            <person name="Cao W.C."/>
        </authorList>
    </citation>
    <scope>NUCLEOTIDE SEQUENCE [LARGE SCALE GENOMIC DNA]</scope>
    <source>
        <strain evidence="1">Iper-2018</strain>
    </source>
</reference>
<name>A0AC60Q0K9_IXOPE</name>
<proteinExistence type="predicted"/>
<comment type="caution">
    <text evidence="1">The sequence shown here is derived from an EMBL/GenBank/DDBJ whole genome shotgun (WGS) entry which is preliminary data.</text>
</comment>